<dbReference type="InterPro" id="IPR037191">
    <property type="entry name" value="VPS9_dom_sf"/>
</dbReference>
<dbReference type="SUPFAM" id="SSF109993">
    <property type="entry name" value="VPS9 domain"/>
    <property type="match status" value="1"/>
</dbReference>
<dbReference type="EMBL" id="JH767143">
    <property type="protein sequence ID" value="EQC37922.1"/>
    <property type="molecule type" value="Genomic_DNA"/>
</dbReference>
<organism evidence="2 3">
    <name type="scientific">Saprolegnia diclina (strain VS20)</name>
    <dbReference type="NCBI Taxonomy" id="1156394"/>
    <lineage>
        <taxon>Eukaryota</taxon>
        <taxon>Sar</taxon>
        <taxon>Stramenopiles</taxon>
        <taxon>Oomycota</taxon>
        <taxon>Saprolegniomycetes</taxon>
        <taxon>Saprolegniales</taxon>
        <taxon>Saprolegniaceae</taxon>
        <taxon>Saprolegnia</taxon>
    </lineage>
</organism>
<keyword evidence="3" id="KW-1185">Reference proteome</keyword>
<dbReference type="InParanoid" id="T0S532"/>
<dbReference type="InterPro" id="IPR003123">
    <property type="entry name" value="VPS9"/>
</dbReference>
<dbReference type="eggNOG" id="ENOG502R9QQ">
    <property type="taxonomic scope" value="Eukaryota"/>
</dbReference>
<gene>
    <name evidence="2" type="ORF">SDRG_04940</name>
</gene>
<proteinExistence type="predicted"/>
<sequence>MVGPWLCHPGHYHSFQSSEAPHALKERPSYLTSLGLSRTTPKSPSVHCLICHRVLDANLCTCLACGLAVHRACLSKTQRTSSMKREDRVIPVCTSYLARTMAPSTPEAHPTPASPQLQLLEELSLDPLHMVSPRTPQAAAASSNVALRYIRRYAPYVAGGVLVGGAAVMGMPMMALTGLGVGLSASTAQGSLAWSSRASSERTKAAMDVDWARRICWELKQKTEIGDSSYKQDAALLRRYHNATDAPPTTNDVYIMLFGLCASTDELLGRVNSALCDAFRSRRKLHPCLKQTLEDAQVYVGHVLAVTMNTYPALSTTDESIMDATEAVEKIVYSDIYSTVFTAFRDEYAAHDATLRARVREVRTVRPDMSTERYLSTGSSIERIETAVALDALSSMQELKYPLGKLHALSRSFRALCNVAEARFACAANADILLPMVMDLIVYAPTTAFVAHLAFVSTLTRGGGRGVDGYALTTFHVALRALASIDVAPTSDADDDDDTATTDNDDEFFDAIEG</sequence>
<dbReference type="Proteomes" id="UP000030762">
    <property type="component" value="Unassembled WGS sequence"/>
</dbReference>
<evidence type="ECO:0000313" key="3">
    <source>
        <dbReference type="Proteomes" id="UP000030762"/>
    </source>
</evidence>
<dbReference type="PROSITE" id="PS51205">
    <property type="entry name" value="VPS9"/>
    <property type="match status" value="1"/>
</dbReference>
<feature type="domain" description="VPS9" evidence="1">
    <location>
        <begin position="349"/>
        <end position="491"/>
    </location>
</feature>
<dbReference type="VEuPathDB" id="FungiDB:SDRG_04940"/>
<dbReference type="RefSeq" id="XP_008608855.1">
    <property type="nucleotide sequence ID" value="XM_008610633.1"/>
</dbReference>
<dbReference type="OrthoDB" id="10264848at2759"/>
<dbReference type="Pfam" id="PF02204">
    <property type="entry name" value="VPS9"/>
    <property type="match status" value="1"/>
</dbReference>
<accession>T0S532</accession>
<dbReference type="Gene3D" id="1.20.1050.80">
    <property type="entry name" value="VPS9 domain"/>
    <property type="match status" value="1"/>
</dbReference>
<dbReference type="GeneID" id="19945667"/>
<name>T0S532_SAPDV</name>
<reference evidence="2 3" key="1">
    <citation type="submission" date="2012-04" db="EMBL/GenBank/DDBJ databases">
        <title>The Genome Sequence of Saprolegnia declina VS20.</title>
        <authorList>
            <consortium name="The Broad Institute Genome Sequencing Platform"/>
            <person name="Russ C."/>
            <person name="Nusbaum C."/>
            <person name="Tyler B."/>
            <person name="van West P."/>
            <person name="Dieguez-Uribeondo J."/>
            <person name="de Bruijn I."/>
            <person name="Tripathy S."/>
            <person name="Jiang R."/>
            <person name="Young S.K."/>
            <person name="Zeng Q."/>
            <person name="Gargeya S."/>
            <person name="Fitzgerald M."/>
            <person name="Haas B."/>
            <person name="Abouelleil A."/>
            <person name="Alvarado L."/>
            <person name="Arachchi H.M."/>
            <person name="Berlin A."/>
            <person name="Chapman S.B."/>
            <person name="Goldberg J."/>
            <person name="Griggs A."/>
            <person name="Gujja S."/>
            <person name="Hansen M."/>
            <person name="Howarth C."/>
            <person name="Imamovic A."/>
            <person name="Larimer J."/>
            <person name="McCowen C."/>
            <person name="Montmayeur A."/>
            <person name="Murphy C."/>
            <person name="Neiman D."/>
            <person name="Pearson M."/>
            <person name="Priest M."/>
            <person name="Roberts A."/>
            <person name="Saif S."/>
            <person name="Shea T."/>
            <person name="Sisk P."/>
            <person name="Sykes S."/>
            <person name="Wortman J."/>
            <person name="Nusbaum C."/>
            <person name="Birren B."/>
        </authorList>
    </citation>
    <scope>NUCLEOTIDE SEQUENCE [LARGE SCALE GENOMIC DNA]</scope>
    <source>
        <strain evidence="2 3">VS20</strain>
    </source>
</reference>
<protein>
    <recommendedName>
        <fullName evidence="1">VPS9 domain-containing protein</fullName>
    </recommendedName>
</protein>
<dbReference type="AlphaFoldDB" id="T0S532"/>
<dbReference type="OMA" id="FLVECPR"/>
<evidence type="ECO:0000259" key="1">
    <source>
        <dbReference type="PROSITE" id="PS51205"/>
    </source>
</evidence>
<evidence type="ECO:0000313" key="2">
    <source>
        <dbReference type="EMBL" id="EQC37922.1"/>
    </source>
</evidence>